<accession>A0A3E4N6V9</accession>
<protein>
    <submittedName>
        <fullName evidence="3">DUF1735 domain-containing protein</fullName>
    </submittedName>
</protein>
<dbReference type="InterPro" id="IPR000421">
    <property type="entry name" value="FA58C"/>
</dbReference>
<dbReference type="Gene3D" id="2.60.40.1740">
    <property type="entry name" value="hypothetical protein (bacova_03559)"/>
    <property type="match status" value="2"/>
</dbReference>
<gene>
    <name evidence="6" type="ORF">DW653_03465</name>
    <name evidence="5" type="ORF">DWY14_01640</name>
    <name evidence="4" type="ORF">DXC17_02245</name>
    <name evidence="3" type="ORF">DXD04_01760</name>
</gene>
<dbReference type="EMBL" id="QRUY01000002">
    <property type="protein sequence ID" value="RGS10420.1"/>
    <property type="molecule type" value="Genomic_DNA"/>
</dbReference>
<organism evidence="3 8">
    <name type="scientific">Phocaeicola plebeius</name>
    <dbReference type="NCBI Taxonomy" id="310297"/>
    <lineage>
        <taxon>Bacteria</taxon>
        <taxon>Pseudomonadati</taxon>
        <taxon>Bacteroidota</taxon>
        <taxon>Bacteroidia</taxon>
        <taxon>Bacteroidales</taxon>
        <taxon>Bacteroidaceae</taxon>
        <taxon>Phocaeicola</taxon>
    </lineage>
</organism>
<evidence type="ECO:0000313" key="4">
    <source>
        <dbReference type="EMBL" id="RGM42600.1"/>
    </source>
</evidence>
<evidence type="ECO:0000313" key="5">
    <source>
        <dbReference type="EMBL" id="RGS10420.1"/>
    </source>
</evidence>
<dbReference type="Pfam" id="PF08522">
    <property type="entry name" value="BT_3987-like_N"/>
    <property type="match status" value="2"/>
</dbReference>
<dbReference type="Proteomes" id="UP000285750">
    <property type="component" value="Unassembled WGS sequence"/>
</dbReference>
<proteinExistence type="predicted"/>
<evidence type="ECO:0000313" key="9">
    <source>
        <dbReference type="Proteomes" id="UP000283485"/>
    </source>
</evidence>
<dbReference type="Gene3D" id="2.60.120.260">
    <property type="entry name" value="Galactose-binding domain-like"/>
    <property type="match status" value="1"/>
</dbReference>
<dbReference type="Proteomes" id="UP000260780">
    <property type="component" value="Unassembled WGS sequence"/>
</dbReference>
<feature type="chain" id="PRO_5041810566" evidence="1">
    <location>
        <begin position="26"/>
        <end position="452"/>
    </location>
</feature>
<comment type="caution">
    <text evidence="3">The sequence shown here is derived from an EMBL/GenBank/DDBJ whole genome shotgun (WGS) entry which is preliminary data.</text>
</comment>
<reference evidence="7 8" key="1">
    <citation type="submission" date="2018-08" db="EMBL/GenBank/DDBJ databases">
        <title>A genome reference for cultivated species of the human gut microbiota.</title>
        <authorList>
            <person name="Zou Y."/>
            <person name="Xue W."/>
            <person name="Luo G."/>
        </authorList>
    </citation>
    <scope>NUCLEOTIDE SEQUENCE [LARGE SCALE GENOMIC DNA]</scope>
    <source>
        <strain evidence="5 10">AF24-16AC</strain>
        <strain evidence="6 9">AM23-23</strain>
        <strain evidence="4 7">OM08-14</strain>
        <strain evidence="3 8">TF10-3AC</strain>
    </source>
</reference>
<keyword evidence="8" id="KW-1185">Reference proteome</keyword>
<evidence type="ECO:0000313" key="8">
    <source>
        <dbReference type="Proteomes" id="UP000260862"/>
    </source>
</evidence>
<dbReference type="EMBL" id="QSTF01000003">
    <property type="protein sequence ID" value="RGM42600.1"/>
    <property type="molecule type" value="Genomic_DNA"/>
</dbReference>
<dbReference type="InterPro" id="IPR008979">
    <property type="entry name" value="Galactose-bd-like_sf"/>
</dbReference>
<keyword evidence="1" id="KW-0732">Signal</keyword>
<evidence type="ECO:0000313" key="3">
    <source>
        <dbReference type="EMBL" id="RGK58010.1"/>
    </source>
</evidence>
<evidence type="ECO:0000256" key="1">
    <source>
        <dbReference type="SAM" id="SignalP"/>
    </source>
</evidence>
<evidence type="ECO:0000259" key="2">
    <source>
        <dbReference type="PROSITE" id="PS50022"/>
    </source>
</evidence>
<sequence>MNLMRKNIIYLAGCLMLLSACNNSKYDLENLVPQEYHKILYVNNSGKQEMTLYDTGEDYTYTLSVIKTGSDPTLTANAQINVLSQEEVDQLYSNPEAVNYKVLSEESFSLETADLVFTSEDHSKSVNVSVNSTKVKALIESNPEAKWVLPLRVTSQTDSVNAAKNELFLQITGVVTPNVGFFVQSEEVKEFLFGEVPSITEEIEIGLDTENKWDLSCELEIESADFIADYNDENGTVFQMMPEGSYSFDELVSLPAGTTTSKLNVTIDGSKFTIPGDYMLPVKIKSVSQFAVSATMNVYPIKIRVMAKELDRTGWTGTANSEETTGEGSNGAANKVLDGDLGTYWHSIWQNGSGQRGLPYEIVLDAKQNYTFTQFAMVQRGGGFTDTGSGEFYVSTDGNDWGEPVGRFTMKQNTDKQVFGIIPTTGRYVKIRILSSYRDQNCSLSEVYAYGK</sequence>
<dbReference type="InterPro" id="IPR013728">
    <property type="entry name" value="BT_3987-like_N"/>
</dbReference>
<dbReference type="Pfam" id="PF00754">
    <property type="entry name" value="F5_F8_type_C"/>
    <property type="match status" value="1"/>
</dbReference>
<dbReference type="PROSITE" id="PS50022">
    <property type="entry name" value="FA58C_3"/>
    <property type="match status" value="1"/>
</dbReference>
<name>A0A3E4N6V9_9BACT</name>
<evidence type="ECO:0000313" key="10">
    <source>
        <dbReference type="Proteomes" id="UP000285750"/>
    </source>
</evidence>
<dbReference type="EMBL" id="QRHQ01000004">
    <property type="protein sequence ID" value="RHF92406.1"/>
    <property type="molecule type" value="Genomic_DNA"/>
</dbReference>
<dbReference type="EMBL" id="QSQT01000002">
    <property type="protein sequence ID" value="RGK58010.1"/>
    <property type="molecule type" value="Genomic_DNA"/>
</dbReference>
<evidence type="ECO:0000313" key="6">
    <source>
        <dbReference type="EMBL" id="RHF92406.1"/>
    </source>
</evidence>
<dbReference type="AlphaFoldDB" id="A0A3E4N6V9"/>
<dbReference type="Proteomes" id="UP000260862">
    <property type="component" value="Unassembled WGS sequence"/>
</dbReference>
<dbReference type="SUPFAM" id="SSF49785">
    <property type="entry name" value="Galactose-binding domain-like"/>
    <property type="match status" value="1"/>
</dbReference>
<feature type="signal peptide" evidence="1">
    <location>
        <begin position="1"/>
        <end position="25"/>
    </location>
</feature>
<dbReference type="Proteomes" id="UP000283485">
    <property type="component" value="Unassembled WGS sequence"/>
</dbReference>
<evidence type="ECO:0000313" key="7">
    <source>
        <dbReference type="Proteomes" id="UP000260780"/>
    </source>
</evidence>
<feature type="domain" description="F5/8 type C" evidence="2">
    <location>
        <begin position="298"/>
        <end position="450"/>
    </location>
</feature>
<dbReference type="PROSITE" id="PS51257">
    <property type="entry name" value="PROKAR_LIPOPROTEIN"/>
    <property type="match status" value="1"/>
</dbReference>